<dbReference type="EMBL" id="OZ037948">
    <property type="protein sequence ID" value="CAL1709086.1"/>
    <property type="molecule type" value="Genomic_DNA"/>
</dbReference>
<gene>
    <name evidence="6" type="ORF">GFSPODELE1_LOCUS7185</name>
</gene>
<accession>A0ABP1DMK3</accession>
<evidence type="ECO:0000313" key="6">
    <source>
        <dbReference type="EMBL" id="CAL1709086.1"/>
    </source>
</evidence>
<sequence>MDSSALQFLARDDVRYGSDVVYDSAHAGGIASLVVAGGLSGLAVLLVFVVVSIRSPTYHNTHVIPYFISLLVANVLEAAGTSMNALWVIKRAVQPGSYCSFQGAIKQAGNVGMALWSFVLAAHLFNLLFLRWKSTRRGLLLTLISGWFIVIFIVAIGPIAIQTTKKRGPYFGPSGYWCWITPDYPQERTFLEYFFEFLSAFLSFVLYTAILLCVRGNLMQSNGRWRLRFVPNGESWQLAISRDIIDASMFRVAVRMVWYPVSYSILLLPVSIARLIEFGGREVPFWATILADFIFNLQGFVNVMLLLGTRRFIPDTASLPMFSTPRKEVDFSSSEAVGITPFILPPKPEPTQLDRVESYTSMDSTAPMVPKPRFSMMRPMSWQR</sequence>
<dbReference type="PANTHER" id="PTHR23112:SF37">
    <property type="entry name" value="G PROTEIN-COUPLED RECEPTOR GPR1"/>
    <property type="match status" value="1"/>
</dbReference>
<feature type="transmembrane region" description="Helical" evidence="5">
    <location>
        <begin position="285"/>
        <end position="307"/>
    </location>
</feature>
<dbReference type="PANTHER" id="PTHR23112">
    <property type="entry name" value="G PROTEIN-COUPLED RECEPTOR 157-RELATED"/>
    <property type="match status" value="1"/>
</dbReference>
<evidence type="ECO:0000256" key="3">
    <source>
        <dbReference type="ARBA" id="ARBA00022989"/>
    </source>
</evidence>
<name>A0ABP1DMK3_9APHY</name>
<evidence type="ECO:0000313" key="7">
    <source>
        <dbReference type="Proteomes" id="UP001497453"/>
    </source>
</evidence>
<keyword evidence="7" id="KW-1185">Reference proteome</keyword>
<evidence type="ECO:0008006" key="8">
    <source>
        <dbReference type="Google" id="ProtNLM"/>
    </source>
</evidence>
<keyword evidence="2 5" id="KW-0812">Transmembrane</keyword>
<proteinExistence type="predicted"/>
<reference evidence="7" key="1">
    <citation type="submission" date="2024-04" db="EMBL/GenBank/DDBJ databases">
        <authorList>
            <person name="Shaw F."/>
            <person name="Minotto A."/>
        </authorList>
    </citation>
    <scope>NUCLEOTIDE SEQUENCE [LARGE SCALE GENOMIC DNA]</scope>
</reference>
<evidence type="ECO:0000256" key="5">
    <source>
        <dbReference type="SAM" id="Phobius"/>
    </source>
</evidence>
<keyword evidence="4 5" id="KW-0472">Membrane</keyword>
<feature type="transmembrane region" description="Helical" evidence="5">
    <location>
        <begin position="139"/>
        <end position="161"/>
    </location>
</feature>
<feature type="transmembrane region" description="Helical" evidence="5">
    <location>
        <begin position="109"/>
        <end position="130"/>
    </location>
</feature>
<feature type="transmembrane region" description="Helical" evidence="5">
    <location>
        <begin position="63"/>
        <end position="89"/>
    </location>
</feature>
<feature type="transmembrane region" description="Helical" evidence="5">
    <location>
        <begin position="252"/>
        <end position="273"/>
    </location>
</feature>
<feature type="transmembrane region" description="Helical" evidence="5">
    <location>
        <begin position="30"/>
        <end position="51"/>
    </location>
</feature>
<evidence type="ECO:0000256" key="2">
    <source>
        <dbReference type="ARBA" id="ARBA00022692"/>
    </source>
</evidence>
<feature type="transmembrane region" description="Helical" evidence="5">
    <location>
        <begin position="193"/>
        <end position="214"/>
    </location>
</feature>
<protein>
    <recommendedName>
        <fullName evidence="8">Glucose receptor Git3 N-terminal domain-containing protein</fullName>
    </recommendedName>
</protein>
<evidence type="ECO:0000256" key="4">
    <source>
        <dbReference type="ARBA" id="ARBA00023136"/>
    </source>
</evidence>
<dbReference type="Gene3D" id="1.20.1070.10">
    <property type="entry name" value="Rhodopsin 7-helix transmembrane proteins"/>
    <property type="match status" value="1"/>
</dbReference>
<evidence type="ECO:0000256" key="1">
    <source>
        <dbReference type="ARBA" id="ARBA00004141"/>
    </source>
</evidence>
<dbReference type="Proteomes" id="UP001497453">
    <property type="component" value="Chromosome 5"/>
</dbReference>
<comment type="subcellular location">
    <subcellularLocation>
        <location evidence="1">Membrane</location>
        <topology evidence="1">Multi-pass membrane protein</topology>
    </subcellularLocation>
</comment>
<keyword evidence="3 5" id="KW-1133">Transmembrane helix</keyword>
<organism evidence="6 7">
    <name type="scientific">Somion occarium</name>
    <dbReference type="NCBI Taxonomy" id="3059160"/>
    <lineage>
        <taxon>Eukaryota</taxon>
        <taxon>Fungi</taxon>
        <taxon>Dikarya</taxon>
        <taxon>Basidiomycota</taxon>
        <taxon>Agaricomycotina</taxon>
        <taxon>Agaricomycetes</taxon>
        <taxon>Polyporales</taxon>
        <taxon>Cerrenaceae</taxon>
        <taxon>Somion</taxon>
    </lineage>
</organism>